<sequence>MKRFFCASALAISCFTVFMPSQAAAQVSVNINIGTPPPAPRYEAPPPPRGGYIWAPGYWNWDGHRHVWVQGHWERVRRGYEYDHPEWREGPHGWELHRGGWRRGEERHREHGYDDRDDGPRYHCPPGQAKKGNC</sequence>
<feature type="region of interest" description="Disordered" evidence="1">
    <location>
        <begin position="90"/>
        <end position="134"/>
    </location>
</feature>
<feature type="compositionally biased region" description="Basic and acidic residues" evidence="1">
    <location>
        <begin position="90"/>
        <end position="121"/>
    </location>
</feature>
<keyword evidence="4" id="KW-1185">Reference proteome</keyword>
<evidence type="ECO:0000313" key="4">
    <source>
        <dbReference type="Proteomes" id="UP001629214"/>
    </source>
</evidence>
<dbReference type="RefSeq" id="WP_408167503.1">
    <property type="nucleotide sequence ID" value="NZ_JAQQFR010000005.1"/>
</dbReference>
<dbReference type="Pfam" id="PF12779">
    <property type="entry name" value="WXXGXW"/>
    <property type="match status" value="1"/>
</dbReference>
<feature type="signal peptide" evidence="2">
    <location>
        <begin position="1"/>
        <end position="25"/>
    </location>
</feature>
<name>A0ABW8Z872_9BURK</name>
<organism evidence="3 4">
    <name type="scientific">Herbaspirillum rhizosphaerae</name>
    <dbReference type="NCBI Taxonomy" id="346179"/>
    <lineage>
        <taxon>Bacteria</taxon>
        <taxon>Pseudomonadati</taxon>
        <taxon>Pseudomonadota</taxon>
        <taxon>Betaproteobacteria</taxon>
        <taxon>Burkholderiales</taxon>
        <taxon>Oxalobacteraceae</taxon>
        <taxon>Herbaspirillum</taxon>
    </lineage>
</organism>
<gene>
    <name evidence="3" type="ORF">PQR63_08950</name>
</gene>
<evidence type="ECO:0000313" key="3">
    <source>
        <dbReference type="EMBL" id="MFL9878508.1"/>
    </source>
</evidence>
<accession>A0ABW8Z872</accession>
<reference evidence="3 4" key="1">
    <citation type="journal article" date="2024" name="Chem. Sci.">
        <title>Discovery of megapolipeptins by genome mining of a Burkholderiales bacteria collection.</title>
        <authorList>
            <person name="Paulo B.S."/>
            <person name="Recchia M.J.J."/>
            <person name="Lee S."/>
            <person name="Fergusson C.H."/>
            <person name="Romanowski S.B."/>
            <person name="Hernandez A."/>
            <person name="Krull N."/>
            <person name="Liu D.Y."/>
            <person name="Cavanagh H."/>
            <person name="Bos A."/>
            <person name="Gray C.A."/>
            <person name="Murphy B.T."/>
            <person name="Linington R.G."/>
            <person name="Eustaquio A.S."/>
        </authorList>
    </citation>
    <scope>NUCLEOTIDE SEQUENCE [LARGE SCALE GENOMIC DNA]</scope>
    <source>
        <strain evidence="3 4">RL21-008-BIB-B</strain>
    </source>
</reference>
<dbReference type="EMBL" id="JAQQFR010000005">
    <property type="protein sequence ID" value="MFL9878508.1"/>
    <property type="molecule type" value="Genomic_DNA"/>
</dbReference>
<dbReference type="Proteomes" id="UP001629214">
    <property type="component" value="Unassembled WGS sequence"/>
</dbReference>
<protein>
    <submittedName>
        <fullName evidence="3">YXWGXW repeat-containing protein</fullName>
    </submittedName>
</protein>
<feature type="chain" id="PRO_5045892200" evidence="2">
    <location>
        <begin position="26"/>
        <end position="134"/>
    </location>
</feature>
<evidence type="ECO:0000256" key="2">
    <source>
        <dbReference type="SAM" id="SignalP"/>
    </source>
</evidence>
<proteinExistence type="predicted"/>
<dbReference type="InterPro" id="IPR024447">
    <property type="entry name" value="YXWGXW_rpt"/>
</dbReference>
<keyword evidence="2" id="KW-0732">Signal</keyword>
<evidence type="ECO:0000256" key="1">
    <source>
        <dbReference type="SAM" id="MobiDB-lite"/>
    </source>
</evidence>
<comment type="caution">
    <text evidence="3">The sequence shown here is derived from an EMBL/GenBank/DDBJ whole genome shotgun (WGS) entry which is preliminary data.</text>
</comment>